<dbReference type="EMBL" id="JARAKH010001810">
    <property type="protein sequence ID" value="KAK8372544.1"/>
    <property type="molecule type" value="Genomic_DNA"/>
</dbReference>
<feature type="non-terminal residue" evidence="1">
    <location>
        <position position="54"/>
    </location>
</feature>
<reference evidence="1 2" key="1">
    <citation type="submission" date="2023-03" db="EMBL/GenBank/DDBJ databases">
        <title>High-quality genome of Scylla paramamosain provides insights in environmental adaptation.</title>
        <authorList>
            <person name="Zhang L."/>
        </authorList>
    </citation>
    <scope>NUCLEOTIDE SEQUENCE [LARGE SCALE GENOMIC DNA]</scope>
    <source>
        <strain evidence="1">LZ_2023a</strain>
        <tissue evidence="1">Muscle</tissue>
    </source>
</reference>
<accession>A0AAW0SB52</accession>
<organism evidence="1 2">
    <name type="scientific">Scylla paramamosain</name>
    <name type="common">Mud crab</name>
    <dbReference type="NCBI Taxonomy" id="85552"/>
    <lineage>
        <taxon>Eukaryota</taxon>
        <taxon>Metazoa</taxon>
        <taxon>Ecdysozoa</taxon>
        <taxon>Arthropoda</taxon>
        <taxon>Crustacea</taxon>
        <taxon>Multicrustacea</taxon>
        <taxon>Malacostraca</taxon>
        <taxon>Eumalacostraca</taxon>
        <taxon>Eucarida</taxon>
        <taxon>Decapoda</taxon>
        <taxon>Pleocyemata</taxon>
        <taxon>Brachyura</taxon>
        <taxon>Eubrachyura</taxon>
        <taxon>Portunoidea</taxon>
        <taxon>Portunidae</taxon>
        <taxon>Portuninae</taxon>
        <taxon>Scylla</taxon>
    </lineage>
</organism>
<sequence>MGQQALLPILKIAATQAEGSGLSVKRAAIINISSVLGSIEKNDKGGIYPYRASK</sequence>
<dbReference type="InterPro" id="IPR036291">
    <property type="entry name" value="NAD(P)-bd_dom_sf"/>
</dbReference>
<evidence type="ECO:0000313" key="1">
    <source>
        <dbReference type="EMBL" id="KAK8372544.1"/>
    </source>
</evidence>
<keyword evidence="2" id="KW-1185">Reference proteome</keyword>
<dbReference type="SUPFAM" id="SSF51735">
    <property type="entry name" value="NAD(P)-binding Rossmann-fold domains"/>
    <property type="match status" value="1"/>
</dbReference>
<gene>
    <name evidence="1" type="ORF">O3P69_019970</name>
</gene>
<dbReference type="AlphaFoldDB" id="A0AAW0SB52"/>
<name>A0AAW0SB52_SCYPA</name>
<dbReference type="Gene3D" id="3.40.50.720">
    <property type="entry name" value="NAD(P)-binding Rossmann-like Domain"/>
    <property type="match status" value="1"/>
</dbReference>
<protein>
    <submittedName>
        <fullName evidence="1">Uncharacterized protein</fullName>
    </submittedName>
</protein>
<proteinExistence type="predicted"/>
<dbReference type="Proteomes" id="UP001487740">
    <property type="component" value="Unassembled WGS sequence"/>
</dbReference>
<evidence type="ECO:0000313" key="2">
    <source>
        <dbReference type="Proteomes" id="UP001487740"/>
    </source>
</evidence>
<comment type="caution">
    <text evidence="1">The sequence shown here is derived from an EMBL/GenBank/DDBJ whole genome shotgun (WGS) entry which is preliminary data.</text>
</comment>